<name>A0A543J801_9PSEU</name>
<feature type="region of interest" description="Disordered" evidence="1">
    <location>
        <begin position="256"/>
        <end position="280"/>
    </location>
</feature>
<sequence>MKSGGVDTANHLGGTVHGPAVQAGSVDVLDIRLPGSTAGAVRVPQQLPPVTRAFTDRQGDRERLSRVLAETHGAGDQRAGGPMAVSLHGATGIRQSTLAVRWVLDIVEQFPDGVLYARFEPVNVHARVKNGTDGAGPPPIRSSASCSTSCSPGNRSSSGGEGSRVAGRGDTRAGSAREAGSDRRPRRVVAASPACSAAASARSMRPVATAARSSQLRIPAQGSDTYGQSRKSLLDEDFRLGTVHRLLCRPCLGGRRLEAEHPKERAPGGSVPRWRAQQDH</sequence>
<comment type="caution">
    <text evidence="2">The sequence shown here is derived from an EMBL/GenBank/DDBJ whole genome shotgun (WGS) entry which is preliminary data.</text>
</comment>
<feature type="compositionally biased region" description="Low complexity" evidence="1">
    <location>
        <begin position="188"/>
        <end position="208"/>
    </location>
</feature>
<feature type="compositionally biased region" description="Basic and acidic residues" evidence="1">
    <location>
        <begin position="256"/>
        <end position="266"/>
    </location>
</feature>
<gene>
    <name evidence="2" type="ORF">FHX81_1250</name>
</gene>
<organism evidence="2 3">
    <name type="scientific">Saccharothrix saharensis</name>
    <dbReference type="NCBI Taxonomy" id="571190"/>
    <lineage>
        <taxon>Bacteria</taxon>
        <taxon>Bacillati</taxon>
        <taxon>Actinomycetota</taxon>
        <taxon>Actinomycetes</taxon>
        <taxon>Pseudonocardiales</taxon>
        <taxon>Pseudonocardiaceae</taxon>
        <taxon>Saccharothrix</taxon>
    </lineage>
</organism>
<dbReference type="AlphaFoldDB" id="A0A543J801"/>
<evidence type="ECO:0000256" key="1">
    <source>
        <dbReference type="SAM" id="MobiDB-lite"/>
    </source>
</evidence>
<reference evidence="2 3" key="1">
    <citation type="submission" date="2019-06" db="EMBL/GenBank/DDBJ databases">
        <title>Sequencing the genomes of 1000 actinobacteria strains.</title>
        <authorList>
            <person name="Klenk H.-P."/>
        </authorList>
    </citation>
    <scope>NUCLEOTIDE SEQUENCE [LARGE SCALE GENOMIC DNA]</scope>
    <source>
        <strain evidence="2 3">DSM 45456</strain>
    </source>
</reference>
<feature type="compositionally biased region" description="Low complexity" evidence="1">
    <location>
        <begin position="142"/>
        <end position="168"/>
    </location>
</feature>
<dbReference type="Proteomes" id="UP000316628">
    <property type="component" value="Unassembled WGS sequence"/>
</dbReference>
<accession>A0A543J801</accession>
<protein>
    <submittedName>
        <fullName evidence="2">Uncharacterized protein</fullName>
    </submittedName>
</protein>
<dbReference type="OrthoDB" id="3311584at2"/>
<evidence type="ECO:0000313" key="3">
    <source>
        <dbReference type="Proteomes" id="UP000316628"/>
    </source>
</evidence>
<proteinExistence type="predicted"/>
<feature type="compositionally biased region" description="Polar residues" evidence="1">
    <location>
        <begin position="211"/>
        <end position="228"/>
    </location>
</feature>
<dbReference type="EMBL" id="VFPP01000001">
    <property type="protein sequence ID" value="TQM78959.1"/>
    <property type="molecule type" value="Genomic_DNA"/>
</dbReference>
<keyword evidence="3" id="KW-1185">Reference proteome</keyword>
<feature type="region of interest" description="Disordered" evidence="1">
    <location>
        <begin position="130"/>
        <end position="228"/>
    </location>
</feature>
<evidence type="ECO:0000313" key="2">
    <source>
        <dbReference type="EMBL" id="TQM78959.1"/>
    </source>
</evidence>